<comment type="similarity">
    <text evidence="2 5">Belongs to the AB hydrolase superfamily. Lipase family.</text>
</comment>
<feature type="chain" id="PRO_5001994249" evidence="6">
    <location>
        <begin position="25"/>
        <end position="396"/>
    </location>
</feature>
<dbReference type="Pfam" id="PF00151">
    <property type="entry name" value="Lipase"/>
    <property type="match status" value="1"/>
</dbReference>
<dbReference type="SUPFAM" id="SSF53474">
    <property type="entry name" value="alpha/beta-Hydrolases"/>
    <property type="match status" value="1"/>
</dbReference>
<dbReference type="Gene3D" id="3.40.50.1820">
    <property type="entry name" value="alpha/beta hydrolase"/>
    <property type="match status" value="1"/>
</dbReference>
<gene>
    <name evidence="8" type="primary">Yp3_1</name>
    <name evidence="8" type="ORF">g.15711</name>
</gene>
<evidence type="ECO:0000256" key="1">
    <source>
        <dbReference type="ARBA" id="ARBA00004613"/>
    </source>
</evidence>
<evidence type="ECO:0000256" key="4">
    <source>
        <dbReference type="ARBA" id="ARBA00022729"/>
    </source>
</evidence>
<sequence>MSHLQVHFNTISLLFISLVVATHAQGGLFNLPDVGKSLKDIATGVSKDITSYIPTPQGIFESSKNLVAGYPFEAVSSAINTICSSALSSQTIRSRVTPDLRKIQFQLRTSCNKYSYPLLDANQIWQSPEFDPSKKVVILVTGWTTTVNNSDTIDVLAKAYNCRGDVNFVAVDIANFVATLYTWAALNTDEIGASLAKGIDLLTQVVPLENIHLIGHSLGAHIVGAAGRYFNYKTGKLVPRITGLDPAKPCFNEGHVLSGLLRGDAKFIDVIHSNPGVLGKREPMGDVDFYPGGLDPLPKGCLDVVCAHGRSWVYYAETVYPGNELNFMAKRCTSQTNLADNKCPGAESPMGYAVSHALRGNYFLEINSAAPFGKGANKEKLLSQANCGLCVEKKFK</sequence>
<dbReference type="PANTHER" id="PTHR11610">
    <property type="entry name" value="LIPASE"/>
    <property type="match status" value="1"/>
</dbReference>
<dbReference type="InterPro" id="IPR033906">
    <property type="entry name" value="Lipase_N"/>
</dbReference>
<dbReference type="GO" id="GO:0016298">
    <property type="term" value="F:lipase activity"/>
    <property type="evidence" value="ECO:0007669"/>
    <property type="project" value="InterPro"/>
</dbReference>
<evidence type="ECO:0000256" key="6">
    <source>
        <dbReference type="SAM" id="SignalP"/>
    </source>
</evidence>
<feature type="domain" description="Lipase" evidence="7">
    <location>
        <begin position="94"/>
        <end position="372"/>
    </location>
</feature>
<accession>A0A0A1WW45</accession>
<dbReference type="InterPro" id="IPR029058">
    <property type="entry name" value="AB_hydrolase_fold"/>
</dbReference>
<keyword evidence="3" id="KW-0964">Secreted</keyword>
<reference evidence="8" key="1">
    <citation type="submission" date="2014-11" db="EMBL/GenBank/DDBJ databases">
        <authorList>
            <person name="Geib S."/>
        </authorList>
    </citation>
    <scope>NUCLEOTIDE SEQUENCE</scope>
</reference>
<dbReference type="PRINTS" id="PR00821">
    <property type="entry name" value="TAGLIPASE"/>
</dbReference>
<dbReference type="AlphaFoldDB" id="A0A0A1WW45"/>
<proteinExistence type="inferred from homology"/>
<evidence type="ECO:0000259" key="7">
    <source>
        <dbReference type="Pfam" id="PF00151"/>
    </source>
</evidence>
<name>A0A0A1WW45_ZEUCU</name>
<dbReference type="InterPro" id="IPR013818">
    <property type="entry name" value="Lipase"/>
</dbReference>
<evidence type="ECO:0000256" key="5">
    <source>
        <dbReference type="RuleBase" id="RU004262"/>
    </source>
</evidence>
<keyword evidence="4 6" id="KW-0732">Signal</keyword>
<dbReference type="GO" id="GO:0005615">
    <property type="term" value="C:extracellular space"/>
    <property type="evidence" value="ECO:0007669"/>
    <property type="project" value="TreeGrafter"/>
</dbReference>
<dbReference type="GO" id="GO:0016042">
    <property type="term" value="P:lipid catabolic process"/>
    <property type="evidence" value="ECO:0007669"/>
    <property type="project" value="TreeGrafter"/>
</dbReference>
<comment type="subcellular location">
    <subcellularLocation>
        <location evidence="1">Secreted</location>
    </subcellularLocation>
</comment>
<evidence type="ECO:0000256" key="2">
    <source>
        <dbReference type="ARBA" id="ARBA00010701"/>
    </source>
</evidence>
<evidence type="ECO:0000313" key="8">
    <source>
        <dbReference type="EMBL" id="JAD02811.1"/>
    </source>
</evidence>
<dbReference type="InterPro" id="IPR000734">
    <property type="entry name" value="TAG_lipase"/>
</dbReference>
<organism evidence="8">
    <name type="scientific">Zeugodacus cucurbitae</name>
    <name type="common">Melon fruit fly</name>
    <name type="synonym">Bactrocera cucurbitae</name>
    <dbReference type="NCBI Taxonomy" id="28588"/>
    <lineage>
        <taxon>Eukaryota</taxon>
        <taxon>Metazoa</taxon>
        <taxon>Ecdysozoa</taxon>
        <taxon>Arthropoda</taxon>
        <taxon>Hexapoda</taxon>
        <taxon>Insecta</taxon>
        <taxon>Pterygota</taxon>
        <taxon>Neoptera</taxon>
        <taxon>Endopterygota</taxon>
        <taxon>Diptera</taxon>
        <taxon>Brachycera</taxon>
        <taxon>Muscomorpha</taxon>
        <taxon>Tephritoidea</taxon>
        <taxon>Tephritidae</taxon>
        <taxon>Zeugodacus</taxon>
        <taxon>Zeugodacus</taxon>
    </lineage>
</organism>
<reference evidence="8" key="2">
    <citation type="journal article" date="2015" name="Gigascience">
        <title>Reconstructing a comprehensive transcriptome assembly of a white-pupal translocated strain of the pest fruit fly Bactrocera cucurbitae.</title>
        <authorList>
            <person name="Sim S.B."/>
            <person name="Calla B."/>
            <person name="Hall B."/>
            <person name="DeRego T."/>
            <person name="Geib S.M."/>
        </authorList>
    </citation>
    <scope>NUCLEOTIDE SEQUENCE</scope>
</reference>
<protein>
    <submittedName>
        <fullName evidence="8">Vitellogenin-3</fullName>
    </submittedName>
</protein>
<dbReference type="GO" id="GO:0017171">
    <property type="term" value="F:serine hydrolase activity"/>
    <property type="evidence" value="ECO:0007669"/>
    <property type="project" value="TreeGrafter"/>
</dbReference>
<feature type="signal peptide" evidence="6">
    <location>
        <begin position="1"/>
        <end position="24"/>
    </location>
</feature>
<dbReference type="CDD" id="cd00707">
    <property type="entry name" value="Pancreat_lipase_like"/>
    <property type="match status" value="1"/>
</dbReference>
<dbReference type="PANTHER" id="PTHR11610:SF149">
    <property type="entry name" value="FI01450P-RELATED"/>
    <property type="match status" value="1"/>
</dbReference>
<dbReference type="FunFam" id="3.40.50.1820:FF:000122">
    <property type="entry name" value="Vitellogenin-3-like Protein"/>
    <property type="match status" value="1"/>
</dbReference>
<evidence type="ECO:0000256" key="3">
    <source>
        <dbReference type="ARBA" id="ARBA00022525"/>
    </source>
</evidence>
<dbReference type="EMBL" id="GBXI01011481">
    <property type="protein sequence ID" value="JAD02811.1"/>
    <property type="molecule type" value="Transcribed_RNA"/>
</dbReference>